<reference evidence="1" key="1">
    <citation type="submission" date="2022-08" db="EMBL/GenBank/DDBJ databases">
        <authorList>
            <person name="Deng Y."/>
            <person name="Han X.-F."/>
            <person name="Zhang Y.-Q."/>
        </authorList>
    </citation>
    <scope>NUCLEOTIDE SEQUENCE</scope>
    <source>
        <strain evidence="1">CPCC 205763</strain>
    </source>
</reference>
<evidence type="ECO:0000313" key="2">
    <source>
        <dbReference type="Proteomes" id="UP001165584"/>
    </source>
</evidence>
<sequence>MDALLQAVLDANGGIARWETASTITARIEYGGPFWEFKGQPEFAGHAQVEARVHEEWIRFTQEGSGVVMVYDKNADTVTVSTAEGAVIDSLDHPRATFDGYDSNAPWTQAQMAYFRAYATWHYLVEPLIFTMPGVEAHEIESWNEGDATWRVLSVTFPDTIDTHNATQLYYYDEQLRFRRMDYAPVVNGGSPTAHYIRESIELGGLQVPTKRHIHIRNDDRTPDLSWVPITLDLQDVAVA</sequence>
<comment type="caution">
    <text evidence="1">The sequence shown here is derived from an EMBL/GenBank/DDBJ whole genome shotgun (WGS) entry which is preliminary data.</text>
</comment>
<dbReference type="RefSeq" id="WP_259505259.1">
    <property type="nucleotide sequence ID" value="NZ_JANLCM010000001.1"/>
</dbReference>
<dbReference type="EMBL" id="JANLCM010000001">
    <property type="protein sequence ID" value="MCS5717194.1"/>
    <property type="molecule type" value="Genomic_DNA"/>
</dbReference>
<accession>A0ABT2GLV5</accession>
<organism evidence="1 2">
    <name type="scientific">Herbiconiux aconitum</name>
    <dbReference type="NCBI Taxonomy" id="2970913"/>
    <lineage>
        <taxon>Bacteria</taxon>
        <taxon>Bacillati</taxon>
        <taxon>Actinomycetota</taxon>
        <taxon>Actinomycetes</taxon>
        <taxon>Micrococcales</taxon>
        <taxon>Microbacteriaceae</taxon>
        <taxon>Herbiconiux</taxon>
    </lineage>
</organism>
<gene>
    <name evidence="1" type="ORF">N1027_03485</name>
</gene>
<keyword evidence="2" id="KW-1185">Reference proteome</keyword>
<dbReference type="Proteomes" id="UP001165584">
    <property type="component" value="Unassembled WGS sequence"/>
</dbReference>
<protein>
    <submittedName>
        <fullName evidence="1">Uncharacterized protein</fullName>
    </submittedName>
</protein>
<name>A0ABT2GLV5_9MICO</name>
<proteinExistence type="predicted"/>
<evidence type="ECO:0000313" key="1">
    <source>
        <dbReference type="EMBL" id="MCS5717194.1"/>
    </source>
</evidence>